<evidence type="ECO:0000256" key="1">
    <source>
        <dbReference type="SAM" id="MobiDB-lite"/>
    </source>
</evidence>
<sequence length="69" mass="7624">MTDSTHRPPYGQPRPHDEIASRTSILRRAGDLLDDAGHRVLRLRGARALRDRALEALAVSGLGTERPAR</sequence>
<gene>
    <name evidence="2" type="ORF">HDG69_003214</name>
</gene>
<accession>A0ABX2A7K9</accession>
<dbReference type="EMBL" id="JABEZU010000004">
    <property type="protein sequence ID" value="NOV98619.1"/>
    <property type="molecule type" value="Genomic_DNA"/>
</dbReference>
<name>A0ABX2A7K9_9MICO</name>
<organism evidence="2 3">
    <name type="scientific">Isoptericola halotolerans</name>
    <dbReference type="NCBI Taxonomy" id="300560"/>
    <lineage>
        <taxon>Bacteria</taxon>
        <taxon>Bacillati</taxon>
        <taxon>Actinomycetota</taxon>
        <taxon>Actinomycetes</taxon>
        <taxon>Micrococcales</taxon>
        <taxon>Promicromonosporaceae</taxon>
        <taxon>Isoptericola</taxon>
    </lineage>
</organism>
<evidence type="ECO:0000313" key="3">
    <source>
        <dbReference type="Proteomes" id="UP000757540"/>
    </source>
</evidence>
<proteinExistence type="predicted"/>
<keyword evidence="3" id="KW-1185">Reference proteome</keyword>
<protein>
    <submittedName>
        <fullName evidence="2">Uncharacterized protein</fullName>
    </submittedName>
</protein>
<evidence type="ECO:0000313" key="2">
    <source>
        <dbReference type="EMBL" id="NOV98619.1"/>
    </source>
</evidence>
<comment type="caution">
    <text evidence="2">The sequence shown here is derived from an EMBL/GenBank/DDBJ whole genome shotgun (WGS) entry which is preliminary data.</text>
</comment>
<dbReference type="RefSeq" id="WP_171784825.1">
    <property type="nucleotide sequence ID" value="NZ_JABEZU010000004.1"/>
</dbReference>
<reference evidence="2 3" key="1">
    <citation type="submission" date="2020-05" db="EMBL/GenBank/DDBJ databases">
        <title>Genomic Encyclopedia of Type Strains, Phase III (KMG-III): the genomes of soil and plant-associated and newly described type strains.</title>
        <authorList>
            <person name="Whitman W."/>
        </authorList>
    </citation>
    <scope>NUCLEOTIDE SEQUENCE [LARGE SCALE GENOMIC DNA]</scope>
    <source>
        <strain evidence="2 3">KCTC 19046</strain>
    </source>
</reference>
<feature type="region of interest" description="Disordered" evidence="1">
    <location>
        <begin position="1"/>
        <end position="21"/>
    </location>
</feature>
<dbReference type="Proteomes" id="UP000757540">
    <property type="component" value="Unassembled WGS sequence"/>
</dbReference>